<organism evidence="2 3">
    <name type="scientific">Ferrimonas marina</name>
    <dbReference type="NCBI Taxonomy" id="299255"/>
    <lineage>
        <taxon>Bacteria</taxon>
        <taxon>Pseudomonadati</taxon>
        <taxon>Pseudomonadota</taxon>
        <taxon>Gammaproteobacteria</taxon>
        <taxon>Alteromonadales</taxon>
        <taxon>Ferrimonadaceae</taxon>
        <taxon>Ferrimonas</taxon>
    </lineage>
</organism>
<dbReference type="Proteomes" id="UP000184268">
    <property type="component" value="Unassembled WGS sequence"/>
</dbReference>
<feature type="chain" id="PRO_5012002525" evidence="1">
    <location>
        <begin position="20"/>
        <end position="255"/>
    </location>
</feature>
<dbReference type="EMBL" id="FQXG01000003">
    <property type="protein sequence ID" value="SHH48577.1"/>
    <property type="molecule type" value="Genomic_DNA"/>
</dbReference>
<evidence type="ECO:0000256" key="1">
    <source>
        <dbReference type="SAM" id="SignalP"/>
    </source>
</evidence>
<dbReference type="AlphaFoldDB" id="A0A1M5TCT3"/>
<dbReference type="STRING" id="299255.SAMN02745129_2089"/>
<sequence length="255" mass="28642">MKMLPLAFAVLAIVPSVYASEPAADAAKTGLFHWTPPARYQQAEPVRAEPRSRLEVEEASSGITTYLASDPRDLIVPEPCKYMPGVTRGNVRPDRAGVFYVETAQYSDEQHALVKRICEHGTRVIAAVADYPSADGSPVRTLIDSWVAHYRSENRFFVTLGDWIVIPEHRSYRVKRTLWLSDSDPDLQPVKLQRNPDPLMAMMELDPRDRFAQQVLHFEWEMSTAGDLVPVSDLAKKITRASKKSLGSFGSTSRR</sequence>
<evidence type="ECO:0000313" key="2">
    <source>
        <dbReference type="EMBL" id="SHH48577.1"/>
    </source>
</evidence>
<dbReference type="RefSeq" id="WP_143165580.1">
    <property type="nucleotide sequence ID" value="NZ_FQXG01000003.1"/>
</dbReference>
<proteinExistence type="predicted"/>
<gene>
    <name evidence="2" type="ORF">SAMN02745129_2089</name>
</gene>
<protein>
    <submittedName>
        <fullName evidence="2">Uncharacterized protein</fullName>
    </submittedName>
</protein>
<name>A0A1M5TCT3_9GAMM</name>
<evidence type="ECO:0000313" key="3">
    <source>
        <dbReference type="Proteomes" id="UP000184268"/>
    </source>
</evidence>
<feature type="signal peptide" evidence="1">
    <location>
        <begin position="1"/>
        <end position="19"/>
    </location>
</feature>
<reference evidence="2 3" key="1">
    <citation type="submission" date="2016-11" db="EMBL/GenBank/DDBJ databases">
        <authorList>
            <person name="Jaros S."/>
            <person name="Januszkiewicz K."/>
            <person name="Wedrychowicz H."/>
        </authorList>
    </citation>
    <scope>NUCLEOTIDE SEQUENCE [LARGE SCALE GENOMIC DNA]</scope>
    <source>
        <strain evidence="2 3">DSM 16917</strain>
    </source>
</reference>
<keyword evidence="1" id="KW-0732">Signal</keyword>
<accession>A0A1M5TCT3</accession>
<keyword evidence="3" id="KW-1185">Reference proteome</keyword>